<proteinExistence type="predicted"/>
<keyword evidence="2" id="KW-1185">Reference proteome</keyword>
<comment type="caution">
    <text evidence="1">The sequence shown here is derived from an EMBL/GenBank/DDBJ whole genome shotgun (WGS) entry which is preliminary data.</text>
</comment>
<organism evidence="1 2">
    <name type="scientific">Rhododendron molle</name>
    <name type="common">Chinese azalea</name>
    <name type="synonym">Azalea mollis</name>
    <dbReference type="NCBI Taxonomy" id="49168"/>
    <lineage>
        <taxon>Eukaryota</taxon>
        <taxon>Viridiplantae</taxon>
        <taxon>Streptophyta</taxon>
        <taxon>Embryophyta</taxon>
        <taxon>Tracheophyta</taxon>
        <taxon>Spermatophyta</taxon>
        <taxon>Magnoliopsida</taxon>
        <taxon>eudicotyledons</taxon>
        <taxon>Gunneridae</taxon>
        <taxon>Pentapetalae</taxon>
        <taxon>asterids</taxon>
        <taxon>Ericales</taxon>
        <taxon>Ericaceae</taxon>
        <taxon>Ericoideae</taxon>
        <taxon>Rhodoreae</taxon>
        <taxon>Rhododendron</taxon>
    </lineage>
</organism>
<dbReference type="EMBL" id="CM046392">
    <property type="protein sequence ID" value="KAI8555154.1"/>
    <property type="molecule type" value="Genomic_DNA"/>
</dbReference>
<reference evidence="1" key="1">
    <citation type="submission" date="2022-02" db="EMBL/GenBank/DDBJ databases">
        <title>Plant Genome Project.</title>
        <authorList>
            <person name="Zhang R.-G."/>
        </authorList>
    </citation>
    <scope>NUCLEOTIDE SEQUENCE</scope>
    <source>
        <strain evidence="1">AT1</strain>
    </source>
</reference>
<name>A0ACC0NQJ3_RHOML</name>
<dbReference type="Proteomes" id="UP001062846">
    <property type="component" value="Chromosome 5"/>
</dbReference>
<accession>A0ACC0NQJ3</accession>
<sequence length="145" mass="16334">MAESVAALATIVHSLQRSLPQAPPPPPPTRWMKRAAQKETYPIKDNQIEMVVDDVQQQHEKQLLLDIVDVNQKPPKEKNSCKMNISNSNDKLVGSHLDRRQKRNFVPLVVNLGKVFCILEAKGVLKPLQFQTLYKKAKGIASTTK</sequence>
<evidence type="ECO:0000313" key="1">
    <source>
        <dbReference type="EMBL" id="KAI8555154.1"/>
    </source>
</evidence>
<gene>
    <name evidence="1" type="ORF">RHMOL_Rhmol05G0152500</name>
</gene>
<protein>
    <submittedName>
        <fullName evidence="1">Uncharacterized protein</fullName>
    </submittedName>
</protein>
<evidence type="ECO:0000313" key="2">
    <source>
        <dbReference type="Proteomes" id="UP001062846"/>
    </source>
</evidence>